<sequence length="246" mass="29504">MPGILEEKSLWYKYKTEIWPQKSAQSITIHNTMRVLRSITNIGNLRYMSVPITSGWFYYNLLLEYSPSEREEKRSQLMRAAIRHNYRLAWNFWQALVEYWQRPVVNPAFLIPKDQRWDQDHFQALWLSIISEMCSDHDMHEKWEYSNGGAEEFTHSYQLKLGIPKCDGLESPFFNTRETEEKARERMRTIDVFDHQGRLLTLNRGYQKIEKAIPWIEERGFAADRLRHCLELLEWTGNMIAKGFYQ</sequence>
<dbReference type="AlphaFoldDB" id="A0A1F5SGZ8"/>
<evidence type="ECO:0000313" key="1">
    <source>
        <dbReference type="EMBL" id="OGF25939.1"/>
    </source>
</evidence>
<dbReference type="EMBL" id="MFGB01000018">
    <property type="protein sequence ID" value="OGF25939.1"/>
    <property type="molecule type" value="Genomic_DNA"/>
</dbReference>
<proteinExistence type="predicted"/>
<organism evidence="1 2">
    <name type="scientific">Candidatus Falkowbacteria bacterium RIFOXYA2_FULL_47_19</name>
    <dbReference type="NCBI Taxonomy" id="1797994"/>
    <lineage>
        <taxon>Bacteria</taxon>
        <taxon>Candidatus Falkowiibacteriota</taxon>
    </lineage>
</organism>
<protein>
    <submittedName>
        <fullName evidence="1">Uncharacterized protein</fullName>
    </submittedName>
</protein>
<comment type="caution">
    <text evidence="1">The sequence shown here is derived from an EMBL/GenBank/DDBJ whole genome shotgun (WGS) entry which is preliminary data.</text>
</comment>
<evidence type="ECO:0000313" key="2">
    <source>
        <dbReference type="Proteomes" id="UP000178367"/>
    </source>
</evidence>
<dbReference type="Proteomes" id="UP000178367">
    <property type="component" value="Unassembled WGS sequence"/>
</dbReference>
<reference evidence="1 2" key="1">
    <citation type="journal article" date="2016" name="Nat. Commun.">
        <title>Thousands of microbial genomes shed light on interconnected biogeochemical processes in an aquifer system.</title>
        <authorList>
            <person name="Anantharaman K."/>
            <person name="Brown C.T."/>
            <person name="Hug L.A."/>
            <person name="Sharon I."/>
            <person name="Castelle C.J."/>
            <person name="Probst A.J."/>
            <person name="Thomas B.C."/>
            <person name="Singh A."/>
            <person name="Wilkins M.J."/>
            <person name="Karaoz U."/>
            <person name="Brodie E.L."/>
            <person name="Williams K.H."/>
            <person name="Hubbard S.S."/>
            <person name="Banfield J.F."/>
        </authorList>
    </citation>
    <scope>NUCLEOTIDE SEQUENCE [LARGE SCALE GENOMIC DNA]</scope>
</reference>
<dbReference type="STRING" id="1797994.A2227_05555"/>
<name>A0A1F5SGZ8_9BACT</name>
<gene>
    <name evidence="1" type="ORF">A2227_05555</name>
</gene>
<accession>A0A1F5SGZ8</accession>